<sequence>MKSIDRLIGQLALDSQIRTSDIPKIDLYVDQVIQLFETAFHDTKRQPDDKILTKTMINNYAKGKLFYPVQHKKYTPDHIMLISLIYQMKSTLSINDVKKVLEKVNEQAQARELDLSVFYETYLALQEDNHDAFKEELERQAEAVAHTQSEQDGELAKVLFIASLVHKSNLYRRAAEKLADELVREEADGKNSY</sequence>
<dbReference type="Pfam" id="PF08876">
    <property type="entry name" value="DUF1836"/>
    <property type="match status" value="1"/>
</dbReference>
<dbReference type="OrthoDB" id="3191472at2"/>
<reference evidence="1" key="1">
    <citation type="submission" date="2016-01" db="EMBL/GenBank/DDBJ databases">
        <title>Complete genome of Planococcus rifietoensis type strain M8.</title>
        <authorList>
            <person name="See-Too W.S."/>
        </authorList>
    </citation>
    <scope>NUCLEOTIDE SEQUENCE [LARGE SCALE GENOMIC DNA]</scope>
    <source>
        <strain evidence="1">M8</strain>
    </source>
</reference>
<dbReference type="Proteomes" id="UP000067683">
    <property type="component" value="Chromosome"/>
</dbReference>
<dbReference type="AlphaFoldDB" id="A0A0U2XGK0"/>
<dbReference type="EMBL" id="CP013659">
    <property type="protein sequence ID" value="ALS75232.1"/>
    <property type="molecule type" value="Genomic_DNA"/>
</dbReference>
<dbReference type="PANTHER" id="PTHR40056">
    <property type="entry name" value="HYPOTHETICAL CYTOSOLIC PROTEIN"/>
    <property type="match status" value="1"/>
</dbReference>
<evidence type="ECO:0000313" key="2">
    <source>
        <dbReference type="Proteomes" id="UP000067683"/>
    </source>
</evidence>
<accession>A0A0U2XGK0</accession>
<dbReference type="InterPro" id="IPR014975">
    <property type="entry name" value="DUF1836"/>
</dbReference>
<dbReference type="KEGG" id="prt:AUC31_08360"/>
<organism evidence="1 2">
    <name type="scientific">Planococcus rifietoensis</name>
    <dbReference type="NCBI Taxonomy" id="200991"/>
    <lineage>
        <taxon>Bacteria</taxon>
        <taxon>Bacillati</taxon>
        <taxon>Bacillota</taxon>
        <taxon>Bacilli</taxon>
        <taxon>Bacillales</taxon>
        <taxon>Caryophanaceae</taxon>
        <taxon>Planococcus</taxon>
    </lineage>
</organism>
<dbReference type="STRING" id="200991.AUC31_08360"/>
<proteinExistence type="predicted"/>
<gene>
    <name evidence="1" type="ORF">AUC31_08360</name>
</gene>
<dbReference type="RefSeq" id="WP_058381939.1">
    <property type="nucleotide sequence ID" value="NZ_CP013659.2"/>
</dbReference>
<evidence type="ECO:0000313" key="1">
    <source>
        <dbReference type="EMBL" id="ALS75232.1"/>
    </source>
</evidence>
<keyword evidence="2" id="KW-1185">Reference proteome</keyword>
<evidence type="ECO:0008006" key="3">
    <source>
        <dbReference type="Google" id="ProtNLM"/>
    </source>
</evidence>
<name>A0A0U2XGK0_9BACL</name>
<protein>
    <recommendedName>
        <fullName evidence="3">DUF1836 domain-containing protein</fullName>
    </recommendedName>
</protein>
<dbReference type="PANTHER" id="PTHR40056:SF1">
    <property type="entry name" value="DUF1836 DOMAIN-CONTAINING PROTEIN"/>
    <property type="match status" value="1"/>
</dbReference>